<comment type="caution">
    <text evidence="2">The sequence shown here is derived from an EMBL/GenBank/DDBJ whole genome shotgun (WGS) entry which is preliminary data.</text>
</comment>
<dbReference type="Proteomes" id="UP001632038">
    <property type="component" value="Unassembled WGS sequence"/>
</dbReference>
<feature type="region of interest" description="Disordered" evidence="1">
    <location>
        <begin position="1"/>
        <end position="103"/>
    </location>
</feature>
<feature type="compositionally biased region" description="Low complexity" evidence="1">
    <location>
        <begin position="33"/>
        <end position="76"/>
    </location>
</feature>
<evidence type="ECO:0000256" key="1">
    <source>
        <dbReference type="SAM" id="MobiDB-lite"/>
    </source>
</evidence>
<accession>A0ABD3CYM6</accession>
<proteinExistence type="predicted"/>
<name>A0ABD3CYM6_9LAMI</name>
<evidence type="ECO:0000313" key="2">
    <source>
        <dbReference type="EMBL" id="KAL3635091.1"/>
    </source>
</evidence>
<feature type="compositionally biased region" description="Basic and acidic residues" evidence="1">
    <location>
        <begin position="1"/>
        <end position="14"/>
    </location>
</feature>
<feature type="compositionally biased region" description="Basic and acidic residues" evidence="1">
    <location>
        <begin position="85"/>
        <end position="95"/>
    </location>
</feature>
<dbReference type="PANTHER" id="PTHR36022:SF1">
    <property type="entry name" value="GPI-ANCHORED ADHESIN-LIKE PROTEIN"/>
    <property type="match status" value="1"/>
</dbReference>
<keyword evidence="3" id="KW-1185">Reference proteome</keyword>
<reference evidence="3" key="1">
    <citation type="journal article" date="2024" name="IScience">
        <title>Strigolactones Initiate the Formation of Haustorium-like Structures in Castilleja.</title>
        <authorList>
            <person name="Buerger M."/>
            <person name="Peterson D."/>
            <person name="Chory J."/>
        </authorList>
    </citation>
    <scope>NUCLEOTIDE SEQUENCE [LARGE SCALE GENOMIC DNA]</scope>
</reference>
<gene>
    <name evidence="2" type="ORF">CASFOL_022145</name>
</gene>
<protein>
    <submittedName>
        <fullName evidence="2">Uncharacterized protein</fullName>
    </submittedName>
</protein>
<evidence type="ECO:0000313" key="3">
    <source>
        <dbReference type="Proteomes" id="UP001632038"/>
    </source>
</evidence>
<organism evidence="2 3">
    <name type="scientific">Castilleja foliolosa</name>
    <dbReference type="NCBI Taxonomy" id="1961234"/>
    <lineage>
        <taxon>Eukaryota</taxon>
        <taxon>Viridiplantae</taxon>
        <taxon>Streptophyta</taxon>
        <taxon>Embryophyta</taxon>
        <taxon>Tracheophyta</taxon>
        <taxon>Spermatophyta</taxon>
        <taxon>Magnoliopsida</taxon>
        <taxon>eudicotyledons</taxon>
        <taxon>Gunneridae</taxon>
        <taxon>Pentapetalae</taxon>
        <taxon>asterids</taxon>
        <taxon>lamiids</taxon>
        <taxon>Lamiales</taxon>
        <taxon>Orobanchaceae</taxon>
        <taxon>Pedicularideae</taxon>
        <taxon>Castillejinae</taxon>
        <taxon>Castilleja</taxon>
    </lineage>
</organism>
<dbReference type="EMBL" id="JAVIJP010000028">
    <property type="protein sequence ID" value="KAL3635091.1"/>
    <property type="molecule type" value="Genomic_DNA"/>
</dbReference>
<dbReference type="PANTHER" id="PTHR36022">
    <property type="entry name" value="GPI-ANCHORED ADHESIN-LIKE PROTEIN"/>
    <property type="match status" value="1"/>
</dbReference>
<dbReference type="AlphaFoldDB" id="A0ABD3CYM6"/>
<sequence length="475" mass="51884">MEKQTKMSKKEGFENRSPLQRLNGARIRKPNTSNLSSYSSSSSSSSSSSVSFEATKFSSSSLFSSNSSSAASSSSSKTHLHRKPRNLDIENEVPKKPFSHKPMKTQLPRLEKKQFGKANSKPTIKIGQRSKLCPPQRNQVKILKKESGKLERKSKNCEENFSGELPINPFRVSSGVNLDCVENCTPEGKLASVNEGSILKTDHSKNSDNAAVKTPPVEASVSPEIQFGSHSILKSAATPVCYGAGHLLSGVTDKRKCRRRGSLKGGFERFNISDDEMKDENVIPLPAEASVRWVLSPCDEEREDSESKLGHDVIQNNSPLSLGSLSSGNIIQTPSSGSSFVEFELDSITKSISLQCEDVSEVQENANSVCSWVSDCTLENLTLSQSRISWRDGLGSRIDENDDEFDCCRCLSDEEVDADMSCEKESALNCISARRNEESSTHRINASAESICTNGGDLVASGDSDWMCLQGNQLL</sequence>